<evidence type="ECO:0000256" key="5">
    <source>
        <dbReference type="ARBA" id="ARBA00022679"/>
    </source>
</evidence>
<proteinExistence type="predicted"/>
<dbReference type="Gene3D" id="3.30.565.10">
    <property type="entry name" value="Histidine kinase-like ATPase, C-terminal domain"/>
    <property type="match status" value="1"/>
</dbReference>
<dbReference type="InterPro" id="IPR005467">
    <property type="entry name" value="His_kinase_dom"/>
</dbReference>
<accession>A0A194AG77</accession>
<feature type="transmembrane region" description="Helical" evidence="14">
    <location>
        <begin position="170"/>
        <end position="188"/>
    </location>
</feature>
<dbReference type="FunFam" id="3.30.565.10:FF:000010">
    <property type="entry name" value="Sensor histidine kinase RcsC"/>
    <property type="match status" value="1"/>
</dbReference>
<evidence type="ECO:0000256" key="6">
    <source>
        <dbReference type="ARBA" id="ARBA00022741"/>
    </source>
</evidence>
<dbReference type="OrthoDB" id="9796305at2"/>
<dbReference type="CDD" id="cd00082">
    <property type="entry name" value="HisKA"/>
    <property type="match status" value="1"/>
</dbReference>
<feature type="modified residue" description="4-aspartylphosphate" evidence="12">
    <location>
        <position position="582"/>
    </location>
</feature>
<dbReference type="GO" id="GO:0016020">
    <property type="term" value="C:membrane"/>
    <property type="evidence" value="ECO:0007669"/>
    <property type="project" value="UniProtKB-SubCell"/>
</dbReference>
<dbReference type="InterPro" id="IPR036890">
    <property type="entry name" value="HATPase_C_sf"/>
</dbReference>
<keyword evidence="5" id="KW-0808">Transferase</keyword>
<keyword evidence="14" id="KW-0812">Transmembrane</keyword>
<sequence length="688" mass="76554">MVKFIKNISIRKKINIAFGLICLGILIILSIFFCIEKYISFKNDLLKKTHIVSDIISSNISAAIAFSDKITATEIISGLSSDNSIIFACITNKENEVFASYTNAKHNVYISPKEKIHHLQTYGEQKESLLFLFSPLQLELLQDIRLQGKKIGSIYIIASMHKLHDDFRQFFILSFCIAISIFIIAMIFNAHMQGMILDPINDLVSAMVHVSKSQNYTIRVRKQGNDELGKVVDGFNDMLETIEENQTLLDKTLKAESEAKKQAMEANESKSRFLANMSHEIRTPMNGVLGMIQVLQKTNLTNQQYRYTELIRLSGENLLSLINDLLDFSKIEADKMKLVLDKIDPYHLFAEIHDMMEVQAKDKGLALSTILCTDIPTPLVGDTDRIRQIMINLVGNGIKFTKTGYVMVKVTMQQSSAHGITLGIEVKDTGIGIPQKVQSHIFNSFVQADDSTTRNFGGTGLGLAVTKQLVSMMHGDIDIASEPGKGSTFTVSILLGRARDTAAFPVTFARPATPPSNVQAAQSACTQNHQQIKVLIAEDNEVNQEVLVDVLKFMGCSVTLAVNGEKAVYLASRERFDLILMDCQMPVMDGFEATRRIRAFKDPILASVPIVAMTALAQAKDRQACLDAGMNDYQSKPFSMDKLEACIAKWTGNKQEENESRDQKAGRRIQDVSPGRRGHPSVSMSSMK</sequence>
<dbReference type="CDD" id="cd17546">
    <property type="entry name" value="REC_hyHK_CKI1_RcsC-like"/>
    <property type="match status" value="1"/>
</dbReference>
<dbReference type="EMBL" id="BDFE01000015">
    <property type="protein sequence ID" value="GAU08328.1"/>
    <property type="molecule type" value="Genomic_DNA"/>
</dbReference>
<reference evidence="19" key="1">
    <citation type="submission" date="2016-06" db="EMBL/GenBank/DDBJ databases">
        <title>Draft genome sequence of Desulfoplanes formicivorans strain Pf12B.</title>
        <authorList>
            <person name="Watanabe M."/>
            <person name="Kojima H."/>
            <person name="Fukui M."/>
        </authorList>
    </citation>
    <scope>NUCLEOTIDE SEQUENCE [LARGE SCALE GENOMIC DNA]</scope>
    <source>
        <strain evidence="19">Pf12B</strain>
    </source>
</reference>
<protein>
    <recommendedName>
        <fullName evidence="11">Sensory/regulatory protein RpfC</fullName>
        <ecNumber evidence="3">2.7.13.3</ecNumber>
    </recommendedName>
</protein>
<dbReference type="InterPro" id="IPR003661">
    <property type="entry name" value="HisK_dim/P_dom"/>
</dbReference>
<evidence type="ECO:0000256" key="3">
    <source>
        <dbReference type="ARBA" id="ARBA00012438"/>
    </source>
</evidence>
<dbReference type="InterPro" id="IPR001789">
    <property type="entry name" value="Sig_transdc_resp-reg_receiver"/>
</dbReference>
<dbReference type="SUPFAM" id="SSF158472">
    <property type="entry name" value="HAMP domain-like"/>
    <property type="match status" value="1"/>
</dbReference>
<evidence type="ECO:0000256" key="7">
    <source>
        <dbReference type="ARBA" id="ARBA00022777"/>
    </source>
</evidence>
<feature type="domain" description="Histidine kinase" evidence="15">
    <location>
        <begin position="276"/>
        <end position="497"/>
    </location>
</feature>
<dbReference type="PROSITE" id="PS50109">
    <property type="entry name" value="HIS_KIN"/>
    <property type="match status" value="1"/>
</dbReference>
<dbReference type="Pfam" id="PF17152">
    <property type="entry name" value="CHASE8"/>
    <property type="match status" value="1"/>
</dbReference>
<dbReference type="InterPro" id="IPR003594">
    <property type="entry name" value="HATPase_dom"/>
</dbReference>
<evidence type="ECO:0000256" key="4">
    <source>
        <dbReference type="ARBA" id="ARBA00022553"/>
    </source>
</evidence>
<evidence type="ECO:0000313" key="19">
    <source>
        <dbReference type="Proteomes" id="UP000095200"/>
    </source>
</evidence>
<dbReference type="Gene3D" id="1.10.287.130">
    <property type="match status" value="1"/>
</dbReference>
<dbReference type="InterPro" id="IPR011006">
    <property type="entry name" value="CheY-like_superfamily"/>
</dbReference>
<dbReference type="Proteomes" id="UP000095200">
    <property type="component" value="Unassembled WGS sequence"/>
</dbReference>
<dbReference type="Pfam" id="PF00672">
    <property type="entry name" value="HAMP"/>
    <property type="match status" value="1"/>
</dbReference>
<dbReference type="EC" id="2.7.13.3" evidence="3"/>
<keyword evidence="7 18" id="KW-0418">Kinase</keyword>
<keyword evidence="14" id="KW-0472">Membrane</keyword>
<evidence type="ECO:0000256" key="14">
    <source>
        <dbReference type="SAM" id="Phobius"/>
    </source>
</evidence>
<dbReference type="Pfam" id="PF00072">
    <property type="entry name" value="Response_reg"/>
    <property type="match status" value="1"/>
</dbReference>
<dbReference type="Pfam" id="PF00512">
    <property type="entry name" value="HisKA"/>
    <property type="match status" value="1"/>
</dbReference>
<dbReference type="SUPFAM" id="SSF47384">
    <property type="entry name" value="Homodimeric domain of signal transducing histidine kinase"/>
    <property type="match status" value="1"/>
</dbReference>
<dbReference type="InterPro" id="IPR004358">
    <property type="entry name" value="Sig_transdc_His_kin-like_C"/>
</dbReference>
<evidence type="ECO:0000256" key="8">
    <source>
        <dbReference type="ARBA" id="ARBA00022840"/>
    </source>
</evidence>
<dbReference type="SMART" id="SM00448">
    <property type="entry name" value="REC"/>
    <property type="match status" value="1"/>
</dbReference>
<gene>
    <name evidence="18" type="ORF">DPF_1034</name>
</gene>
<dbReference type="PROSITE" id="PS50110">
    <property type="entry name" value="RESPONSE_REGULATORY"/>
    <property type="match status" value="1"/>
</dbReference>
<comment type="subunit">
    <text evidence="10">At low DSF concentrations, interacts with RpfF.</text>
</comment>
<feature type="domain" description="Response regulatory" evidence="16">
    <location>
        <begin position="533"/>
        <end position="651"/>
    </location>
</feature>
<dbReference type="InterPro" id="IPR033417">
    <property type="entry name" value="CHASE8"/>
</dbReference>
<dbReference type="PROSITE" id="PS50885">
    <property type="entry name" value="HAMP"/>
    <property type="match status" value="1"/>
</dbReference>
<evidence type="ECO:0000313" key="18">
    <source>
        <dbReference type="EMBL" id="GAU08328.1"/>
    </source>
</evidence>
<comment type="subcellular location">
    <subcellularLocation>
        <location evidence="2">Membrane</location>
    </subcellularLocation>
</comment>
<dbReference type="SUPFAM" id="SSF52172">
    <property type="entry name" value="CheY-like"/>
    <property type="match status" value="1"/>
</dbReference>
<keyword evidence="14" id="KW-1133">Transmembrane helix</keyword>
<organism evidence="18 19">
    <name type="scientific">Desulfoplanes formicivorans</name>
    <dbReference type="NCBI Taxonomy" id="1592317"/>
    <lineage>
        <taxon>Bacteria</taxon>
        <taxon>Pseudomonadati</taxon>
        <taxon>Thermodesulfobacteriota</taxon>
        <taxon>Desulfovibrionia</taxon>
        <taxon>Desulfovibrionales</taxon>
        <taxon>Desulfoplanaceae</taxon>
        <taxon>Desulfoplanes</taxon>
    </lineage>
</organism>
<keyword evidence="6" id="KW-0547">Nucleotide-binding</keyword>
<name>A0A194AG77_9BACT</name>
<comment type="caution">
    <text evidence="18">The sequence shown here is derived from an EMBL/GenBank/DDBJ whole genome shotgun (WGS) entry which is preliminary data.</text>
</comment>
<dbReference type="Gene3D" id="3.40.50.2300">
    <property type="match status" value="1"/>
</dbReference>
<evidence type="ECO:0000256" key="1">
    <source>
        <dbReference type="ARBA" id="ARBA00000085"/>
    </source>
</evidence>
<dbReference type="GO" id="GO:0005524">
    <property type="term" value="F:ATP binding"/>
    <property type="evidence" value="ECO:0007669"/>
    <property type="project" value="UniProtKB-KW"/>
</dbReference>
<dbReference type="Pfam" id="PF02518">
    <property type="entry name" value="HATPase_c"/>
    <property type="match status" value="1"/>
</dbReference>
<dbReference type="STRING" id="1592317.DPF_1034"/>
<dbReference type="SMART" id="SM00304">
    <property type="entry name" value="HAMP"/>
    <property type="match status" value="1"/>
</dbReference>
<dbReference type="PANTHER" id="PTHR45339">
    <property type="entry name" value="HYBRID SIGNAL TRANSDUCTION HISTIDINE KINASE J"/>
    <property type="match status" value="1"/>
</dbReference>
<feature type="domain" description="HAMP" evidence="17">
    <location>
        <begin position="194"/>
        <end position="247"/>
    </location>
</feature>
<dbReference type="CDD" id="cd06225">
    <property type="entry name" value="HAMP"/>
    <property type="match status" value="1"/>
</dbReference>
<keyword evidence="8" id="KW-0067">ATP-binding</keyword>
<dbReference type="FunFam" id="1.10.287.130:FF:000002">
    <property type="entry name" value="Two-component osmosensing histidine kinase"/>
    <property type="match status" value="1"/>
</dbReference>
<keyword evidence="19" id="KW-1185">Reference proteome</keyword>
<dbReference type="SUPFAM" id="SSF55874">
    <property type="entry name" value="ATPase domain of HSP90 chaperone/DNA topoisomerase II/histidine kinase"/>
    <property type="match status" value="1"/>
</dbReference>
<keyword evidence="9" id="KW-0902">Two-component regulatory system</keyword>
<evidence type="ECO:0000256" key="2">
    <source>
        <dbReference type="ARBA" id="ARBA00004370"/>
    </source>
</evidence>
<dbReference type="AlphaFoldDB" id="A0A194AG77"/>
<comment type="catalytic activity">
    <reaction evidence="1">
        <text>ATP + protein L-histidine = ADP + protein N-phospho-L-histidine.</text>
        <dbReference type="EC" id="2.7.13.3"/>
    </reaction>
</comment>
<dbReference type="InterPro" id="IPR003660">
    <property type="entry name" value="HAMP_dom"/>
</dbReference>
<evidence type="ECO:0000259" key="15">
    <source>
        <dbReference type="PROSITE" id="PS50109"/>
    </source>
</evidence>
<evidence type="ECO:0000256" key="9">
    <source>
        <dbReference type="ARBA" id="ARBA00023012"/>
    </source>
</evidence>
<dbReference type="PRINTS" id="PR00344">
    <property type="entry name" value="BCTRLSENSOR"/>
</dbReference>
<dbReference type="SMART" id="SM00387">
    <property type="entry name" value="HATPase_c"/>
    <property type="match status" value="1"/>
</dbReference>
<feature type="compositionally biased region" description="Basic and acidic residues" evidence="13">
    <location>
        <begin position="654"/>
        <end position="670"/>
    </location>
</feature>
<dbReference type="SMART" id="SM00388">
    <property type="entry name" value="HisKA"/>
    <property type="match status" value="1"/>
</dbReference>
<dbReference type="PANTHER" id="PTHR45339:SF1">
    <property type="entry name" value="HYBRID SIGNAL TRANSDUCTION HISTIDINE KINASE J"/>
    <property type="match status" value="1"/>
</dbReference>
<evidence type="ECO:0000256" key="11">
    <source>
        <dbReference type="ARBA" id="ARBA00068150"/>
    </source>
</evidence>
<feature type="region of interest" description="Disordered" evidence="13">
    <location>
        <begin position="652"/>
        <end position="688"/>
    </location>
</feature>
<evidence type="ECO:0000256" key="10">
    <source>
        <dbReference type="ARBA" id="ARBA00064003"/>
    </source>
</evidence>
<keyword evidence="4 12" id="KW-0597">Phosphoprotein</keyword>
<evidence type="ECO:0000259" key="17">
    <source>
        <dbReference type="PROSITE" id="PS50885"/>
    </source>
</evidence>
<dbReference type="InterPro" id="IPR036097">
    <property type="entry name" value="HisK_dim/P_sf"/>
</dbReference>
<evidence type="ECO:0000256" key="12">
    <source>
        <dbReference type="PROSITE-ProRule" id="PRU00169"/>
    </source>
</evidence>
<feature type="transmembrane region" description="Helical" evidence="14">
    <location>
        <begin position="16"/>
        <end position="35"/>
    </location>
</feature>
<dbReference type="Gene3D" id="6.10.340.10">
    <property type="match status" value="1"/>
</dbReference>
<evidence type="ECO:0000256" key="13">
    <source>
        <dbReference type="SAM" id="MobiDB-lite"/>
    </source>
</evidence>
<dbReference type="GO" id="GO:0000155">
    <property type="term" value="F:phosphorelay sensor kinase activity"/>
    <property type="evidence" value="ECO:0007669"/>
    <property type="project" value="InterPro"/>
</dbReference>
<evidence type="ECO:0000259" key="16">
    <source>
        <dbReference type="PROSITE" id="PS50110"/>
    </source>
</evidence>
<dbReference type="CDD" id="cd16922">
    <property type="entry name" value="HATPase_EvgS-ArcB-TorS-like"/>
    <property type="match status" value="1"/>
</dbReference>